<dbReference type="Pfam" id="PF00076">
    <property type="entry name" value="RRM_1"/>
    <property type="match status" value="1"/>
</dbReference>
<keyword evidence="1" id="KW-0694">RNA-binding</keyword>
<organism evidence="3 4">
    <name type="scientific">Vittaforma corneae (strain ATCC 50505)</name>
    <name type="common">Microsporidian parasite</name>
    <name type="synonym">Nosema corneum</name>
    <dbReference type="NCBI Taxonomy" id="993615"/>
    <lineage>
        <taxon>Eukaryota</taxon>
        <taxon>Fungi</taxon>
        <taxon>Fungi incertae sedis</taxon>
        <taxon>Microsporidia</taxon>
        <taxon>Nosematidae</taxon>
        <taxon>Vittaforma</taxon>
    </lineage>
</organism>
<dbReference type="VEuPathDB" id="MicrosporidiaDB:VICG_01784"/>
<keyword evidence="4" id="KW-1185">Reference proteome</keyword>
<dbReference type="PANTHER" id="PTHR45735:SF2">
    <property type="entry name" value="CLEAVAGE STIMULATION FACTOR SUBUNIT 2"/>
    <property type="match status" value="1"/>
</dbReference>
<dbReference type="GO" id="GO:0003729">
    <property type="term" value="F:mRNA binding"/>
    <property type="evidence" value="ECO:0007669"/>
    <property type="project" value="TreeGrafter"/>
</dbReference>
<dbReference type="EMBL" id="JH370148">
    <property type="protein sequence ID" value="ELA41185.1"/>
    <property type="molecule type" value="Genomic_DNA"/>
</dbReference>
<dbReference type="PANTHER" id="PTHR45735">
    <property type="entry name" value="CLEAVAGE STIMULATION FACTOR SUBUNIT 2"/>
    <property type="match status" value="1"/>
</dbReference>
<sequence length="70" mass="7930">MKQGCSVFVGNIDFDVDEQKVIEELSAVGKVVSFRMMYDKNTGKSKGIWILRIRVSADCRNSNENSEDKL</sequence>
<dbReference type="Proteomes" id="UP000011082">
    <property type="component" value="Unassembled WGS sequence"/>
</dbReference>
<dbReference type="HOGENOM" id="CLU_2759736_0_0_1"/>
<dbReference type="OrthoDB" id="272703at2759"/>
<dbReference type="InterPro" id="IPR012677">
    <property type="entry name" value="Nucleotide-bd_a/b_plait_sf"/>
</dbReference>
<dbReference type="InterPro" id="IPR000504">
    <property type="entry name" value="RRM_dom"/>
</dbReference>
<name>L2GL23_VITCO</name>
<dbReference type="RefSeq" id="XP_007605229.1">
    <property type="nucleotide sequence ID" value="XM_007605167.1"/>
</dbReference>
<evidence type="ECO:0000313" key="3">
    <source>
        <dbReference type="EMBL" id="ELA41185.1"/>
    </source>
</evidence>
<protein>
    <recommendedName>
        <fullName evidence="2">RRM domain-containing protein</fullName>
    </recommendedName>
</protein>
<dbReference type="InParanoid" id="L2GL23"/>
<accession>L2GL23</accession>
<feature type="domain" description="RRM" evidence="2">
    <location>
        <begin position="5"/>
        <end position="70"/>
    </location>
</feature>
<dbReference type="PROSITE" id="PS50102">
    <property type="entry name" value="RRM"/>
    <property type="match status" value="1"/>
</dbReference>
<evidence type="ECO:0000313" key="4">
    <source>
        <dbReference type="Proteomes" id="UP000011082"/>
    </source>
</evidence>
<dbReference type="GO" id="GO:0005847">
    <property type="term" value="C:mRNA cleavage and polyadenylation specificity factor complex"/>
    <property type="evidence" value="ECO:0007669"/>
    <property type="project" value="TreeGrafter"/>
</dbReference>
<dbReference type="InterPro" id="IPR035979">
    <property type="entry name" value="RBD_domain_sf"/>
</dbReference>
<gene>
    <name evidence="3" type="ORF">VICG_01784</name>
</gene>
<evidence type="ECO:0000256" key="1">
    <source>
        <dbReference type="PROSITE-ProRule" id="PRU00176"/>
    </source>
</evidence>
<proteinExistence type="predicted"/>
<dbReference type="Gene3D" id="3.30.70.330">
    <property type="match status" value="1"/>
</dbReference>
<dbReference type="GeneID" id="19882494"/>
<dbReference type="AlphaFoldDB" id="L2GL23"/>
<dbReference type="SUPFAM" id="SSF54928">
    <property type="entry name" value="RNA-binding domain, RBD"/>
    <property type="match status" value="1"/>
</dbReference>
<evidence type="ECO:0000259" key="2">
    <source>
        <dbReference type="PROSITE" id="PS50102"/>
    </source>
</evidence>
<dbReference type="STRING" id="993615.L2GL23"/>
<reference evidence="4" key="1">
    <citation type="submission" date="2011-05" db="EMBL/GenBank/DDBJ databases">
        <title>The genome sequence of Vittaforma corneae strain ATCC 50505.</title>
        <authorList>
            <consortium name="The Broad Institute Genome Sequencing Platform"/>
            <person name="Cuomo C."/>
            <person name="Didier E."/>
            <person name="Bowers L."/>
            <person name="Young S.K."/>
            <person name="Zeng Q."/>
            <person name="Gargeya S."/>
            <person name="Fitzgerald M."/>
            <person name="Haas B."/>
            <person name="Abouelleil A."/>
            <person name="Alvarado L."/>
            <person name="Arachchi H.M."/>
            <person name="Berlin A."/>
            <person name="Chapman S.B."/>
            <person name="Gearin G."/>
            <person name="Goldberg J."/>
            <person name="Griggs A."/>
            <person name="Gujja S."/>
            <person name="Hansen M."/>
            <person name="Heiman D."/>
            <person name="Howarth C."/>
            <person name="Larimer J."/>
            <person name="Lui A."/>
            <person name="MacDonald P.J.P."/>
            <person name="McCowen C."/>
            <person name="Montmayeur A."/>
            <person name="Murphy C."/>
            <person name="Neiman D."/>
            <person name="Pearson M."/>
            <person name="Priest M."/>
            <person name="Roberts A."/>
            <person name="Saif S."/>
            <person name="Shea T."/>
            <person name="Sisk P."/>
            <person name="Stolte C."/>
            <person name="Sykes S."/>
            <person name="Wortman J."/>
            <person name="Nusbaum C."/>
            <person name="Birren B."/>
        </authorList>
    </citation>
    <scope>NUCLEOTIDE SEQUENCE [LARGE SCALE GENOMIC DNA]</scope>
    <source>
        <strain evidence="4">ATCC 50505</strain>
    </source>
</reference>